<dbReference type="EMBL" id="BART01017521">
    <property type="protein sequence ID" value="GAG78708.1"/>
    <property type="molecule type" value="Genomic_DNA"/>
</dbReference>
<accession>X1B393</accession>
<dbReference type="Pfam" id="PF22920">
    <property type="entry name" value="UvrC_RNaseH"/>
    <property type="match status" value="1"/>
</dbReference>
<dbReference type="PROSITE" id="PS50165">
    <property type="entry name" value="UVRC"/>
    <property type="match status" value="1"/>
</dbReference>
<protein>
    <recommendedName>
        <fullName evidence="1">UvrC family homology region profile domain-containing protein</fullName>
    </recommendedName>
</protein>
<evidence type="ECO:0000313" key="2">
    <source>
        <dbReference type="EMBL" id="GAG78708.1"/>
    </source>
</evidence>
<dbReference type="InterPro" id="IPR050066">
    <property type="entry name" value="UvrABC_protein_C"/>
</dbReference>
<dbReference type="InterPro" id="IPR038476">
    <property type="entry name" value="UvrC_RNase_H_dom_sf"/>
</dbReference>
<evidence type="ECO:0000259" key="1">
    <source>
        <dbReference type="PROSITE" id="PS50165"/>
    </source>
</evidence>
<feature type="non-terminal residue" evidence="2">
    <location>
        <position position="299"/>
    </location>
</feature>
<dbReference type="PANTHER" id="PTHR30562:SF1">
    <property type="entry name" value="UVRABC SYSTEM PROTEIN C"/>
    <property type="match status" value="1"/>
</dbReference>
<comment type="caution">
    <text evidence="2">The sequence shown here is derived from an EMBL/GenBank/DDBJ whole genome shotgun (WGS) entry which is preliminary data.</text>
</comment>
<dbReference type="Gene3D" id="3.30.420.340">
    <property type="entry name" value="UvrC, RNAse H endonuclease domain"/>
    <property type="match status" value="1"/>
</dbReference>
<name>X1B393_9ZZZZ</name>
<dbReference type="GO" id="GO:0009381">
    <property type="term" value="F:excinuclease ABC activity"/>
    <property type="evidence" value="ECO:0007669"/>
    <property type="project" value="InterPro"/>
</dbReference>
<dbReference type="Pfam" id="PF08459">
    <property type="entry name" value="UvrC_RNaseH_dom"/>
    <property type="match status" value="1"/>
</dbReference>
<dbReference type="GO" id="GO:0006974">
    <property type="term" value="P:DNA damage response"/>
    <property type="evidence" value="ECO:0007669"/>
    <property type="project" value="TreeGrafter"/>
</dbReference>
<gene>
    <name evidence="2" type="ORF">S01H4_33320</name>
</gene>
<dbReference type="PANTHER" id="PTHR30562">
    <property type="entry name" value="UVRC/OXIDOREDUCTASE"/>
    <property type="match status" value="1"/>
</dbReference>
<reference evidence="2" key="1">
    <citation type="journal article" date="2014" name="Front. Microbiol.">
        <title>High frequency of phylogenetically diverse reductive dehalogenase-homologous genes in deep subseafloor sedimentary metagenomes.</title>
        <authorList>
            <person name="Kawai M."/>
            <person name="Futagami T."/>
            <person name="Toyoda A."/>
            <person name="Takaki Y."/>
            <person name="Nishi S."/>
            <person name="Hori S."/>
            <person name="Arai W."/>
            <person name="Tsubouchi T."/>
            <person name="Morono Y."/>
            <person name="Uchiyama I."/>
            <person name="Ito T."/>
            <person name="Fujiyama A."/>
            <person name="Inagaki F."/>
            <person name="Takami H."/>
        </authorList>
    </citation>
    <scope>NUCLEOTIDE SEQUENCE</scope>
    <source>
        <strain evidence="2">Expedition CK06-06</strain>
    </source>
</reference>
<feature type="domain" description="UvrC family homology region profile" evidence="1">
    <location>
        <begin position="3"/>
        <end position="225"/>
    </location>
</feature>
<proteinExistence type="predicted"/>
<dbReference type="GO" id="GO:0009380">
    <property type="term" value="C:excinuclease repair complex"/>
    <property type="evidence" value="ECO:0007669"/>
    <property type="project" value="TreeGrafter"/>
</dbReference>
<organism evidence="2">
    <name type="scientific">marine sediment metagenome</name>
    <dbReference type="NCBI Taxonomy" id="412755"/>
    <lineage>
        <taxon>unclassified sequences</taxon>
        <taxon>metagenomes</taxon>
        <taxon>ecological metagenomes</taxon>
    </lineage>
</organism>
<feature type="non-terminal residue" evidence="2">
    <location>
        <position position="1"/>
    </location>
</feature>
<sequence length="299" mass="34023">ISAVLILLIREGKLSGKIPFIYDLKDKLIEKNGIIPAFMKQYYLHPATKVPNEIIVNEIHKDVEVLKDLLSKKIKKKIKVKTPSDHFEEGFLKIANKNAKVIVEQEKIKQELELESSNQINQALNELKEVLNLPNIPHIIEGFDISNIQGTDPTGSLVSFLDGKPNKKWYRHYKIRSKSTPDDVGMMKEVVYRRYNSLIEKNLELPDLILIDGGKGQLNASLSVLNDLGIGNTPILGLAKKFEEIYLPNKKEPIRLSDDSAALKLLQRVRDEAHRFGVKLHRKLREKRVSKSILDDIPG</sequence>
<dbReference type="AlphaFoldDB" id="X1B393"/>
<dbReference type="InterPro" id="IPR001162">
    <property type="entry name" value="UvrC_RNase_H_dom"/>
</dbReference>